<dbReference type="EMBL" id="JAIWYP010000013">
    <property type="protein sequence ID" value="KAH3721130.1"/>
    <property type="molecule type" value="Genomic_DNA"/>
</dbReference>
<accession>A0A9D4HJ52</accession>
<comment type="caution">
    <text evidence="1">The sequence shown here is derived from an EMBL/GenBank/DDBJ whole genome shotgun (WGS) entry which is preliminary data.</text>
</comment>
<dbReference type="Proteomes" id="UP000828390">
    <property type="component" value="Unassembled WGS sequence"/>
</dbReference>
<keyword evidence="2" id="KW-1185">Reference proteome</keyword>
<evidence type="ECO:0000313" key="1">
    <source>
        <dbReference type="EMBL" id="KAH3721130.1"/>
    </source>
</evidence>
<organism evidence="1 2">
    <name type="scientific">Dreissena polymorpha</name>
    <name type="common">Zebra mussel</name>
    <name type="synonym">Mytilus polymorpha</name>
    <dbReference type="NCBI Taxonomy" id="45954"/>
    <lineage>
        <taxon>Eukaryota</taxon>
        <taxon>Metazoa</taxon>
        <taxon>Spiralia</taxon>
        <taxon>Lophotrochozoa</taxon>
        <taxon>Mollusca</taxon>
        <taxon>Bivalvia</taxon>
        <taxon>Autobranchia</taxon>
        <taxon>Heteroconchia</taxon>
        <taxon>Euheterodonta</taxon>
        <taxon>Imparidentia</taxon>
        <taxon>Neoheterodontei</taxon>
        <taxon>Myida</taxon>
        <taxon>Dreissenoidea</taxon>
        <taxon>Dreissenidae</taxon>
        <taxon>Dreissena</taxon>
    </lineage>
</organism>
<evidence type="ECO:0000313" key="2">
    <source>
        <dbReference type="Proteomes" id="UP000828390"/>
    </source>
</evidence>
<reference evidence="1" key="2">
    <citation type="submission" date="2020-11" db="EMBL/GenBank/DDBJ databases">
        <authorList>
            <person name="McCartney M.A."/>
            <person name="Auch B."/>
            <person name="Kono T."/>
            <person name="Mallez S."/>
            <person name="Becker A."/>
            <person name="Gohl D.M."/>
            <person name="Silverstein K.A.T."/>
            <person name="Koren S."/>
            <person name="Bechman K.B."/>
            <person name="Herman A."/>
            <person name="Abrahante J.E."/>
            <person name="Garbe J."/>
        </authorList>
    </citation>
    <scope>NUCLEOTIDE SEQUENCE</scope>
    <source>
        <strain evidence="1">Duluth1</strain>
        <tissue evidence="1">Whole animal</tissue>
    </source>
</reference>
<sequence>MESLPFEHLLPGLLVVGIVDVDDVGHVILTYIILLPAPTYRDRDKKLTSEQIDYFCNLFVRPF</sequence>
<name>A0A9D4HJ52_DREPO</name>
<protein>
    <submittedName>
        <fullName evidence="1">Uncharacterized protein</fullName>
    </submittedName>
</protein>
<dbReference type="AlphaFoldDB" id="A0A9D4HJ52"/>
<reference evidence="1" key="1">
    <citation type="journal article" date="2019" name="bioRxiv">
        <title>The Genome of the Zebra Mussel, Dreissena polymorpha: A Resource for Invasive Species Research.</title>
        <authorList>
            <person name="McCartney M.A."/>
            <person name="Auch B."/>
            <person name="Kono T."/>
            <person name="Mallez S."/>
            <person name="Zhang Y."/>
            <person name="Obille A."/>
            <person name="Becker A."/>
            <person name="Abrahante J.E."/>
            <person name="Garbe J."/>
            <person name="Badalamenti J.P."/>
            <person name="Herman A."/>
            <person name="Mangelson H."/>
            <person name="Liachko I."/>
            <person name="Sullivan S."/>
            <person name="Sone E.D."/>
            <person name="Koren S."/>
            <person name="Silverstein K.A.T."/>
            <person name="Beckman K.B."/>
            <person name="Gohl D.M."/>
        </authorList>
    </citation>
    <scope>NUCLEOTIDE SEQUENCE</scope>
    <source>
        <strain evidence="1">Duluth1</strain>
        <tissue evidence="1">Whole animal</tissue>
    </source>
</reference>
<gene>
    <name evidence="1" type="ORF">DPMN_064047</name>
</gene>
<proteinExistence type="predicted"/>